<keyword evidence="2" id="KW-1185">Reference proteome</keyword>
<evidence type="ECO:0000313" key="2">
    <source>
        <dbReference type="Proteomes" id="UP000198356"/>
    </source>
</evidence>
<name>A0A239MGG6_9BACT</name>
<dbReference type="InterPro" id="IPR009241">
    <property type="entry name" value="HigB-like"/>
</dbReference>
<organism evidence="1 2">
    <name type="scientific">Granulicella rosea</name>
    <dbReference type="NCBI Taxonomy" id="474952"/>
    <lineage>
        <taxon>Bacteria</taxon>
        <taxon>Pseudomonadati</taxon>
        <taxon>Acidobacteriota</taxon>
        <taxon>Terriglobia</taxon>
        <taxon>Terriglobales</taxon>
        <taxon>Acidobacteriaceae</taxon>
        <taxon>Granulicella</taxon>
    </lineage>
</organism>
<dbReference type="OrthoDB" id="330810at2"/>
<evidence type="ECO:0008006" key="3">
    <source>
        <dbReference type="Google" id="ProtNLM"/>
    </source>
</evidence>
<sequence length="118" mass="13611">MAWAVEFHEEYFAELQNEAKPIRVAVIAATRLLQQFGPLLHRPYVDTLKGSAYPNMKEFRTTLPDGEWRIAFAFDPQRRGIMLTGATKSGVGQDKFYERLIHIADRRYADHLTGKKTK</sequence>
<accession>A0A239MGG6</accession>
<gene>
    <name evidence="1" type="ORF">SAMN05421770_11214</name>
</gene>
<dbReference type="EMBL" id="FZOU01000012">
    <property type="protein sequence ID" value="SNT41202.1"/>
    <property type="molecule type" value="Genomic_DNA"/>
</dbReference>
<dbReference type="Proteomes" id="UP000198356">
    <property type="component" value="Unassembled WGS sequence"/>
</dbReference>
<reference evidence="1 2" key="1">
    <citation type="submission" date="2017-06" db="EMBL/GenBank/DDBJ databases">
        <authorList>
            <person name="Kim H.J."/>
            <person name="Triplett B.A."/>
        </authorList>
    </citation>
    <scope>NUCLEOTIDE SEQUENCE [LARGE SCALE GENOMIC DNA]</scope>
    <source>
        <strain evidence="1 2">DSM 18704</strain>
    </source>
</reference>
<dbReference type="AlphaFoldDB" id="A0A239MGG6"/>
<proteinExistence type="predicted"/>
<evidence type="ECO:0000313" key="1">
    <source>
        <dbReference type="EMBL" id="SNT41202.1"/>
    </source>
</evidence>
<dbReference type="Pfam" id="PF05973">
    <property type="entry name" value="Gp49"/>
    <property type="match status" value="1"/>
</dbReference>
<protein>
    <recommendedName>
        <fullName evidence="3">Addiction module toxin RelE</fullName>
    </recommendedName>
</protein>